<keyword evidence="3" id="KW-1185">Reference proteome</keyword>
<proteinExistence type="predicted"/>
<name>A0AAD2CP09_9STRA</name>
<dbReference type="Proteomes" id="UP001295423">
    <property type="component" value="Unassembled WGS sequence"/>
</dbReference>
<organism evidence="2 3">
    <name type="scientific">Cylindrotheca closterium</name>
    <dbReference type="NCBI Taxonomy" id="2856"/>
    <lineage>
        <taxon>Eukaryota</taxon>
        <taxon>Sar</taxon>
        <taxon>Stramenopiles</taxon>
        <taxon>Ochrophyta</taxon>
        <taxon>Bacillariophyta</taxon>
        <taxon>Bacillariophyceae</taxon>
        <taxon>Bacillariophycidae</taxon>
        <taxon>Bacillariales</taxon>
        <taxon>Bacillariaceae</taxon>
        <taxon>Cylindrotheca</taxon>
    </lineage>
</organism>
<protein>
    <submittedName>
        <fullName evidence="2">Uncharacterized protein</fullName>
    </submittedName>
</protein>
<evidence type="ECO:0000313" key="2">
    <source>
        <dbReference type="EMBL" id="CAJ1937846.1"/>
    </source>
</evidence>
<accession>A0AAD2CP09</accession>
<evidence type="ECO:0000256" key="1">
    <source>
        <dbReference type="SAM" id="MobiDB-lite"/>
    </source>
</evidence>
<dbReference type="EMBL" id="CAKOGP040000668">
    <property type="protein sequence ID" value="CAJ1937846.1"/>
    <property type="molecule type" value="Genomic_DNA"/>
</dbReference>
<feature type="region of interest" description="Disordered" evidence="1">
    <location>
        <begin position="121"/>
        <end position="215"/>
    </location>
</feature>
<sequence length="373" mass="43443">MTNDSEQYDSFFSELPEMLGRDSMLSEGEETEIDEFILTEMCKEVAAMFGGTDYDSQHFDDYDDYADKDRGSSSNEPIKSSAAMIEIVRKSLAGVQIDGIPAIDRFSMSLENPDEQRKLLEYFQKAKQNRDKEARIKAEQQEAERIKRQEQDRKEREEREAKLKKEKEAKERQERHERERRERREKRKREEKERKERKEREAREKAELEAREEAEREAKERAEAIKAKAEREARAQAEAIVRAEREQRERERRVRVEKEQQREMQSVEGEHTDMIEVAPGLTLPLLSKDATLRALAKDDTITTTCFACQQTLTAPGHVEFIVCCDDWICMAVDDDGYGDANKPRTGNKRCIGFGLKDGDVAKWVFSRKSIVAN</sequence>
<feature type="compositionally biased region" description="Basic and acidic residues" evidence="1">
    <location>
        <begin position="128"/>
        <end position="215"/>
    </location>
</feature>
<feature type="region of interest" description="Disordered" evidence="1">
    <location>
        <begin position="52"/>
        <end position="81"/>
    </location>
</feature>
<comment type="caution">
    <text evidence="2">The sequence shown here is derived from an EMBL/GenBank/DDBJ whole genome shotgun (WGS) entry which is preliminary data.</text>
</comment>
<dbReference type="PANTHER" id="PTHR31534">
    <property type="entry name" value="ATAXIN 7, ISOFORM A"/>
    <property type="match status" value="1"/>
</dbReference>
<reference evidence="2" key="1">
    <citation type="submission" date="2023-08" db="EMBL/GenBank/DDBJ databases">
        <authorList>
            <person name="Audoor S."/>
            <person name="Bilcke G."/>
        </authorList>
    </citation>
    <scope>NUCLEOTIDE SEQUENCE</scope>
</reference>
<dbReference type="InterPro" id="IPR053109">
    <property type="entry name" value="Ser/Thr-Kinase-Related"/>
</dbReference>
<gene>
    <name evidence="2" type="ORF">CYCCA115_LOCUS5847</name>
</gene>
<feature type="compositionally biased region" description="Basic and acidic residues" evidence="1">
    <location>
        <begin position="55"/>
        <end position="71"/>
    </location>
</feature>
<evidence type="ECO:0000313" key="3">
    <source>
        <dbReference type="Proteomes" id="UP001295423"/>
    </source>
</evidence>
<dbReference type="PANTHER" id="PTHR31534:SF3">
    <property type="entry name" value="HPC2-RELATED DOMAIN-CONTAINING PROTEIN"/>
    <property type="match status" value="1"/>
</dbReference>
<dbReference type="AlphaFoldDB" id="A0AAD2CP09"/>